<feature type="domain" description="Glycosyltransferase 2-like" evidence="3">
    <location>
        <begin position="6"/>
        <end position="133"/>
    </location>
</feature>
<protein>
    <submittedName>
        <fullName evidence="4">Glycosyltransferase involved in cell wall biosynthesis</fullName>
    </submittedName>
</protein>
<proteinExistence type="predicted"/>
<dbReference type="GO" id="GO:0016758">
    <property type="term" value="F:hexosyltransferase activity"/>
    <property type="evidence" value="ECO:0007669"/>
    <property type="project" value="UniProtKB-ARBA"/>
</dbReference>
<reference evidence="4" key="1">
    <citation type="submission" date="2021-03" db="EMBL/GenBank/DDBJ databases">
        <title>Genomic Encyclopedia of Type Strains, Phase IV (KMG-IV): sequencing the most valuable type-strain genomes for metagenomic binning, comparative biology and taxonomic classification.</title>
        <authorList>
            <person name="Goeker M."/>
        </authorList>
    </citation>
    <scope>NUCLEOTIDE SEQUENCE</scope>
    <source>
        <strain evidence="4">DSM 15523</strain>
        <strain evidence="5 7">DSM 16476</strain>
    </source>
</reference>
<gene>
    <name evidence="4" type="ORF">J2Z56_003638</name>
    <name evidence="5" type="ORF">J2Z57_003640</name>
</gene>
<dbReference type="InterPro" id="IPR029044">
    <property type="entry name" value="Nucleotide-diphossugar_trans"/>
</dbReference>
<keyword evidence="2" id="KW-0808">Transferase</keyword>
<sequence length="330" mass="38702">MNYLLSIIIPVYNVEAYIEKCIQSIINQSYKHLEIILINDGSTDNSGAICDDFAKHDDRIVVYHIKNGGSSIARNFGLTKCHGDYIGFVDSDDWINSNMYKTLINFATNHSLKVIECSSIDSVFEHTIPKDKDATTLGIIETQNEAIKRIIKHKRFAVWRRIYHKSVIDNRFFIKHLLHQDVYFTLDIINETDKIGFIDYPFYIYNRENMDSVIRSKYSIKKLNSIGAGAYVFEHTKQYDEETQTLAKAYLFNFLTPHYNALFKYKDLDSDFKHRHKIRQTIRKNYSLKDFQFYSAMVAILPPSLYRIFISINEKRIKSQVKIIEKLKNV</sequence>
<dbReference type="Pfam" id="PF00535">
    <property type="entry name" value="Glycos_transf_2"/>
    <property type="match status" value="1"/>
</dbReference>
<evidence type="ECO:0000313" key="7">
    <source>
        <dbReference type="Proteomes" id="UP001231587"/>
    </source>
</evidence>
<dbReference type="Proteomes" id="UP001231587">
    <property type="component" value="Unassembled WGS sequence"/>
</dbReference>
<dbReference type="EMBL" id="JAGGJQ010000014">
    <property type="protein sequence ID" value="MBP1841700.1"/>
    <property type="molecule type" value="Genomic_DNA"/>
</dbReference>
<dbReference type="AlphaFoldDB" id="A0A9X1CDW5"/>
<evidence type="ECO:0000256" key="2">
    <source>
        <dbReference type="ARBA" id="ARBA00022679"/>
    </source>
</evidence>
<dbReference type="RefSeq" id="WP_057782111.1">
    <property type="nucleotide sequence ID" value="NZ_JAGGJQ010000014.1"/>
</dbReference>
<dbReference type="SUPFAM" id="SSF53448">
    <property type="entry name" value="Nucleotide-diphospho-sugar transferases"/>
    <property type="match status" value="1"/>
</dbReference>
<dbReference type="Proteomes" id="UP001138672">
    <property type="component" value="Unassembled WGS sequence"/>
</dbReference>
<dbReference type="CDD" id="cd00761">
    <property type="entry name" value="Glyco_tranf_GTA_type"/>
    <property type="match status" value="1"/>
</dbReference>
<dbReference type="InterPro" id="IPR001173">
    <property type="entry name" value="Glyco_trans_2-like"/>
</dbReference>
<evidence type="ECO:0000313" key="5">
    <source>
        <dbReference type="EMBL" id="MDQ0337178.1"/>
    </source>
</evidence>
<evidence type="ECO:0000313" key="4">
    <source>
        <dbReference type="EMBL" id="MBP1841700.1"/>
    </source>
</evidence>
<evidence type="ECO:0000259" key="3">
    <source>
        <dbReference type="Pfam" id="PF00535"/>
    </source>
</evidence>
<name>A0A9X1CDW5_9FLAO</name>
<keyword evidence="7" id="KW-1185">Reference proteome</keyword>
<dbReference type="PANTHER" id="PTHR22916:SF51">
    <property type="entry name" value="GLYCOSYLTRANSFERASE EPSH-RELATED"/>
    <property type="match status" value="1"/>
</dbReference>
<dbReference type="EMBL" id="JAUSUU010000015">
    <property type="protein sequence ID" value="MDQ0337178.1"/>
    <property type="molecule type" value="Genomic_DNA"/>
</dbReference>
<dbReference type="Gene3D" id="3.90.550.10">
    <property type="entry name" value="Spore Coat Polysaccharide Biosynthesis Protein SpsA, Chain A"/>
    <property type="match status" value="1"/>
</dbReference>
<dbReference type="PANTHER" id="PTHR22916">
    <property type="entry name" value="GLYCOSYLTRANSFERASE"/>
    <property type="match status" value="1"/>
</dbReference>
<comment type="caution">
    <text evidence="4">The sequence shown here is derived from an EMBL/GenBank/DDBJ whole genome shotgun (WGS) entry which is preliminary data.</text>
</comment>
<evidence type="ECO:0000313" key="6">
    <source>
        <dbReference type="Proteomes" id="UP001138672"/>
    </source>
</evidence>
<keyword evidence="1" id="KW-0328">Glycosyltransferase</keyword>
<accession>A0A9X1CDW5</accession>
<organism evidence="4 6">
    <name type="scientific">Formosa algae</name>
    <dbReference type="NCBI Taxonomy" id="225843"/>
    <lineage>
        <taxon>Bacteria</taxon>
        <taxon>Pseudomonadati</taxon>
        <taxon>Bacteroidota</taxon>
        <taxon>Flavobacteriia</taxon>
        <taxon>Flavobacteriales</taxon>
        <taxon>Flavobacteriaceae</taxon>
        <taxon>Formosa</taxon>
    </lineage>
</organism>
<evidence type="ECO:0000256" key="1">
    <source>
        <dbReference type="ARBA" id="ARBA00022676"/>
    </source>
</evidence>